<comment type="caution">
    <text evidence="1">The sequence shown here is derived from an EMBL/GenBank/DDBJ whole genome shotgun (WGS) entry which is preliminary data.</text>
</comment>
<proteinExistence type="predicted"/>
<gene>
    <name evidence="1" type="ORF">A33I_09050</name>
</gene>
<evidence type="ECO:0000313" key="2">
    <source>
        <dbReference type="Proteomes" id="UP000017170"/>
    </source>
</evidence>
<keyword evidence="2" id="KW-1185">Reference proteome</keyword>
<evidence type="ECO:0000313" key="1">
    <source>
        <dbReference type="EMBL" id="ERN53940.1"/>
    </source>
</evidence>
<sequence length="124" mass="13910">MDVIKLERHPAHSPTLAGSPCDTTRDHRIVYENSYGWKWIENNNGLFQLGWLLMPDVPQLAHAVADEGVLTMEKVVLNEQSCILVTYDRSHTLYARSNEGIWAITGLDYNDVIEKGLSLLAGSN</sequence>
<dbReference type="AlphaFoldDB" id="U6SSR8"/>
<reference evidence="1 2" key="1">
    <citation type="journal article" date="2013" name="Genome Announc.">
        <title>Genome Sequence of the Extreme Obligate Alkaliphile Bacillus marmarensis Strain DSM 21297.</title>
        <authorList>
            <person name="Wernick D.G."/>
            <person name="Choi K.Y."/>
            <person name="Tat C.A."/>
            <person name="Lafontaine Rivera J.G."/>
            <person name="Liao J.C."/>
        </authorList>
    </citation>
    <scope>NUCLEOTIDE SEQUENCE [LARGE SCALE GENOMIC DNA]</scope>
    <source>
        <strain evidence="1 2">DSM 21297</strain>
    </source>
</reference>
<accession>U6SSR8</accession>
<organism evidence="1 2">
    <name type="scientific">Alkalihalophilus marmarensis DSM 21297</name>
    <dbReference type="NCBI Taxonomy" id="1188261"/>
    <lineage>
        <taxon>Bacteria</taxon>
        <taxon>Bacillati</taxon>
        <taxon>Bacillota</taxon>
        <taxon>Bacilli</taxon>
        <taxon>Bacillales</taxon>
        <taxon>Bacillaceae</taxon>
        <taxon>Alkalihalophilus</taxon>
    </lineage>
</organism>
<dbReference type="PATRIC" id="fig|1188261.3.peg.1195"/>
<dbReference type="RefSeq" id="WP_022627523.1">
    <property type="nucleotide sequence ID" value="NZ_ATAE01000011.1"/>
</dbReference>
<dbReference type="EMBL" id="ATAE01000011">
    <property type="protein sequence ID" value="ERN53940.1"/>
    <property type="molecule type" value="Genomic_DNA"/>
</dbReference>
<name>U6SSR8_9BACI</name>
<dbReference type="Proteomes" id="UP000017170">
    <property type="component" value="Unassembled WGS sequence"/>
</dbReference>
<protein>
    <submittedName>
        <fullName evidence="1">Uncharacterized protein</fullName>
    </submittedName>
</protein>